<keyword evidence="13 14" id="KW-0998">Cell outer membrane</keyword>
<evidence type="ECO:0000256" key="2">
    <source>
        <dbReference type="ARBA" id="ARBA00009810"/>
    </source>
</evidence>
<evidence type="ECO:0000256" key="1">
    <source>
        <dbReference type="ARBA" id="ARBA00004571"/>
    </source>
</evidence>
<evidence type="ECO:0000259" key="18">
    <source>
        <dbReference type="SMART" id="SM00965"/>
    </source>
</evidence>
<evidence type="ECO:0000256" key="13">
    <source>
        <dbReference type="ARBA" id="ARBA00023237"/>
    </source>
</evidence>
<keyword evidence="6 14" id="KW-0812">Transmembrane</keyword>
<comment type="subcellular location">
    <subcellularLocation>
        <location evidence="1 14">Cell outer membrane</location>
        <topology evidence="1 14">Multi-pass membrane protein</topology>
    </subcellularLocation>
</comment>
<keyword evidence="3 14" id="KW-0813">Transport</keyword>
<dbReference type="InterPro" id="IPR010917">
    <property type="entry name" value="TonB_rcpt_CS"/>
</dbReference>
<keyword evidence="5" id="KW-0410">Iron transport</keyword>
<dbReference type="PANTHER" id="PTHR32552:SF74">
    <property type="entry name" value="HYDROXAMATE SIDEROPHORE RECEPTOR FHUE"/>
    <property type="match status" value="1"/>
</dbReference>
<dbReference type="Proteomes" id="UP000237068">
    <property type="component" value="Unassembled WGS sequence"/>
</dbReference>
<dbReference type="CDD" id="cd01347">
    <property type="entry name" value="ligand_gated_channel"/>
    <property type="match status" value="1"/>
</dbReference>
<feature type="domain" description="Secretin/TonB short N-terminal" evidence="18">
    <location>
        <begin position="66"/>
        <end position="116"/>
    </location>
</feature>
<keyword evidence="10 16" id="KW-0798">TonB box</keyword>
<evidence type="ECO:0000256" key="11">
    <source>
        <dbReference type="ARBA" id="ARBA00023136"/>
    </source>
</evidence>
<dbReference type="RefSeq" id="WP_103457997.1">
    <property type="nucleotide sequence ID" value="NZ_JAMOHQ010000010.1"/>
</dbReference>
<dbReference type="AlphaFoldDB" id="A0A2S4AI56"/>
<comment type="caution">
    <text evidence="19">The sequence shown here is derived from an EMBL/GenBank/DDBJ whole genome shotgun (WGS) entry which is preliminary data.</text>
</comment>
<dbReference type="NCBIfam" id="TIGR01783">
    <property type="entry name" value="TonB-siderophor"/>
    <property type="match status" value="1"/>
</dbReference>
<dbReference type="Gene3D" id="3.55.50.30">
    <property type="match status" value="1"/>
</dbReference>
<dbReference type="InterPro" id="IPR012910">
    <property type="entry name" value="Plug_dom"/>
</dbReference>
<evidence type="ECO:0000256" key="3">
    <source>
        <dbReference type="ARBA" id="ARBA00022448"/>
    </source>
</evidence>
<evidence type="ECO:0000256" key="12">
    <source>
        <dbReference type="ARBA" id="ARBA00023170"/>
    </source>
</evidence>
<dbReference type="OrthoDB" id="8663017at2"/>
<evidence type="ECO:0000256" key="6">
    <source>
        <dbReference type="ARBA" id="ARBA00022692"/>
    </source>
</evidence>
<name>A0A2S4AI56_STUST</name>
<dbReference type="InterPro" id="IPR036942">
    <property type="entry name" value="Beta-barrel_TonB_sf"/>
</dbReference>
<dbReference type="PROSITE" id="PS52016">
    <property type="entry name" value="TONB_DEPENDENT_REC_3"/>
    <property type="match status" value="1"/>
</dbReference>
<dbReference type="PANTHER" id="PTHR32552">
    <property type="entry name" value="FERRICHROME IRON RECEPTOR-RELATED"/>
    <property type="match status" value="1"/>
</dbReference>
<dbReference type="InterPro" id="IPR000531">
    <property type="entry name" value="Beta-barrel_TonB"/>
</dbReference>
<dbReference type="PROSITE" id="PS01156">
    <property type="entry name" value="TONB_DEPENDENT_REC_2"/>
    <property type="match status" value="1"/>
</dbReference>
<keyword evidence="9" id="KW-0406">Ion transport</keyword>
<dbReference type="Pfam" id="PF07715">
    <property type="entry name" value="Plug"/>
    <property type="match status" value="1"/>
</dbReference>
<keyword evidence="12 19" id="KW-0675">Receptor</keyword>
<reference evidence="19 20" key="1">
    <citation type="submission" date="2018-01" db="EMBL/GenBank/DDBJ databases">
        <title>Denitrification phenotypes of diverse strains of Pseudomonas stutzeri.</title>
        <authorList>
            <person name="Milligan D.A."/>
            <person name="Bergaust L."/>
            <person name="Bakken L.R."/>
            <person name="Frostegard A."/>
        </authorList>
    </citation>
    <scope>NUCLEOTIDE SEQUENCE [LARGE SCALE GENOMIC DNA]</scope>
    <source>
        <strain evidence="19 20">24a13</strain>
    </source>
</reference>
<dbReference type="SUPFAM" id="SSF56935">
    <property type="entry name" value="Porins"/>
    <property type="match status" value="1"/>
</dbReference>
<feature type="chain" id="PRO_5015486117" evidence="17">
    <location>
        <begin position="36"/>
        <end position="805"/>
    </location>
</feature>
<sequence length="805" mass="88722">MHVTNLSRLTSAACRALFAGVVATSPLLIAPVAQAQPGTGQQTRAYAISAGPLDQALNRFAMEAGILLSINAQLTAAKHSQGLDGSYSVSEGLARLLVGTGLRAVSNGGNYSLEVTEGRGDVLELGATTIISNQLGTITEGTGSYTPGSIATATRLVLTPRETPQSISVVTRQHIDDFGLTGIDDVMRHTPGITVSTYDSERTNYYSRGFSIDNFQYDGIPTLRNSAYSAGHTLSDMAIFDRVEILKGSPGLLSGAGSPGGVINLVRKKPGHEFKGHLDLAAGSWDNYRSQIDLTGPLTESGNVRGRAVVAYQDKHSFMDHYQRKTSVYYGILEFDLSPQTLLSVGADYQNNDPKGSGWSGSRPLFDSRGERIELPRSYNNGATWSSWQQYNHSLFATLEHSFDNDWVGKLQYNRQVNGYDAPLGSMQSPPDASTGRAKLYANKYTGETTSNSLDGYASGPFSLLGREHELVVGASTSRSHWLGKDYWNVTYYDNDIDFYNFDGDVTEPDWGPLGQRIDQITRQTAAYLATRLSVNDQLSLLLGARLADYRLSGTDKSVETGRLVPYAGMIYDLNSNYSLYASYTDIFMPQTYYRDSANKLLEPDEGQNYEVGIKGEFFDGRLNTSVAYFEVHQDNRPESDLNADIALNADPYIAFKAKTKGYEAEISGELAAGWQIQAGYTHKIIRDQAGDKLSTWEPQDQLTLYTSYKLRGPLDRFTVGGGARWQSEGWQVLNNRGKGIREKFSQDPYSLVDAMARYQISENLSATLNVYNLFDKKYYTNIGFYNSAYSGDPRNVMLSTRWSF</sequence>
<dbReference type="InterPro" id="IPR011662">
    <property type="entry name" value="Secretin/TonB_short_N"/>
</dbReference>
<dbReference type="GO" id="GO:0015344">
    <property type="term" value="F:siderophore uptake transmembrane transporter activity"/>
    <property type="evidence" value="ECO:0007669"/>
    <property type="project" value="TreeGrafter"/>
</dbReference>
<dbReference type="SMART" id="SM00965">
    <property type="entry name" value="STN"/>
    <property type="match status" value="1"/>
</dbReference>
<evidence type="ECO:0000256" key="9">
    <source>
        <dbReference type="ARBA" id="ARBA00023065"/>
    </source>
</evidence>
<keyword evidence="7 17" id="KW-0732">Signal</keyword>
<evidence type="ECO:0000256" key="16">
    <source>
        <dbReference type="RuleBase" id="RU003357"/>
    </source>
</evidence>
<comment type="similarity">
    <text evidence="2 14 16">Belongs to the TonB-dependent receptor family.</text>
</comment>
<keyword evidence="4 14" id="KW-1134">Transmembrane beta strand</keyword>
<dbReference type="InterPro" id="IPR010105">
    <property type="entry name" value="TonB_sidphr_rcpt"/>
</dbReference>
<proteinExistence type="inferred from homology"/>
<dbReference type="FunFam" id="2.170.130.10:FF:000010">
    <property type="entry name" value="Ferripyoverdine receptor"/>
    <property type="match status" value="1"/>
</dbReference>
<evidence type="ECO:0000256" key="17">
    <source>
        <dbReference type="SAM" id="SignalP"/>
    </source>
</evidence>
<evidence type="ECO:0000256" key="10">
    <source>
        <dbReference type="ARBA" id="ARBA00023077"/>
    </source>
</evidence>
<dbReference type="GO" id="GO:0015891">
    <property type="term" value="P:siderophore transport"/>
    <property type="evidence" value="ECO:0007669"/>
    <property type="project" value="InterPro"/>
</dbReference>
<evidence type="ECO:0000256" key="15">
    <source>
        <dbReference type="PROSITE-ProRule" id="PRU10144"/>
    </source>
</evidence>
<evidence type="ECO:0000256" key="14">
    <source>
        <dbReference type="PROSITE-ProRule" id="PRU01360"/>
    </source>
</evidence>
<accession>A0A2S4AI56</accession>
<evidence type="ECO:0000256" key="8">
    <source>
        <dbReference type="ARBA" id="ARBA00023004"/>
    </source>
</evidence>
<dbReference type="EMBL" id="PPXG01000010">
    <property type="protein sequence ID" value="POH81133.1"/>
    <property type="molecule type" value="Genomic_DNA"/>
</dbReference>
<feature type="signal peptide" evidence="17">
    <location>
        <begin position="1"/>
        <end position="35"/>
    </location>
</feature>
<dbReference type="GO" id="GO:0038023">
    <property type="term" value="F:signaling receptor activity"/>
    <property type="evidence" value="ECO:0007669"/>
    <property type="project" value="InterPro"/>
</dbReference>
<protein>
    <submittedName>
        <fullName evidence="19">TonB-dependent siderophore receptor</fullName>
    </submittedName>
</protein>
<evidence type="ECO:0000313" key="20">
    <source>
        <dbReference type="Proteomes" id="UP000237068"/>
    </source>
</evidence>
<evidence type="ECO:0000256" key="7">
    <source>
        <dbReference type="ARBA" id="ARBA00022729"/>
    </source>
</evidence>
<dbReference type="Gene3D" id="2.170.130.10">
    <property type="entry name" value="TonB-dependent receptor, plug domain"/>
    <property type="match status" value="1"/>
</dbReference>
<evidence type="ECO:0000313" key="19">
    <source>
        <dbReference type="EMBL" id="POH81133.1"/>
    </source>
</evidence>
<dbReference type="GO" id="GO:0009279">
    <property type="term" value="C:cell outer membrane"/>
    <property type="evidence" value="ECO:0007669"/>
    <property type="project" value="UniProtKB-SubCell"/>
</dbReference>
<evidence type="ECO:0000256" key="5">
    <source>
        <dbReference type="ARBA" id="ARBA00022496"/>
    </source>
</evidence>
<dbReference type="InterPro" id="IPR037066">
    <property type="entry name" value="Plug_dom_sf"/>
</dbReference>
<keyword evidence="11 14" id="KW-0472">Membrane</keyword>
<evidence type="ECO:0000256" key="4">
    <source>
        <dbReference type="ARBA" id="ARBA00022452"/>
    </source>
</evidence>
<keyword evidence="8" id="KW-0408">Iron</keyword>
<gene>
    <name evidence="19" type="ORF">CXK91_21095</name>
</gene>
<feature type="short sequence motif" description="TonB C-terminal box" evidence="15">
    <location>
        <begin position="788"/>
        <end position="805"/>
    </location>
</feature>
<dbReference type="Gene3D" id="2.40.170.20">
    <property type="entry name" value="TonB-dependent receptor, beta-barrel domain"/>
    <property type="match status" value="1"/>
</dbReference>
<organism evidence="19 20">
    <name type="scientific">Stutzerimonas stutzeri</name>
    <name type="common">Pseudomonas stutzeri</name>
    <dbReference type="NCBI Taxonomy" id="316"/>
    <lineage>
        <taxon>Bacteria</taxon>
        <taxon>Pseudomonadati</taxon>
        <taxon>Pseudomonadota</taxon>
        <taxon>Gammaproteobacteria</taxon>
        <taxon>Pseudomonadales</taxon>
        <taxon>Pseudomonadaceae</taxon>
        <taxon>Stutzerimonas</taxon>
    </lineage>
</organism>
<dbReference type="Pfam" id="PF00593">
    <property type="entry name" value="TonB_dep_Rec_b-barrel"/>
    <property type="match status" value="1"/>
</dbReference>
<dbReference type="InterPro" id="IPR039426">
    <property type="entry name" value="TonB-dep_rcpt-like"/>
</dbReference>
<dbReference type="Pfam" id="PF07660">
    <property type="entry name" value="STN"/>
    <property type="match status" value="1"/>
</dbReference>